<dbReference type="EMBL" id="LSRX01001688">
    <property type="protein sequence ID" value="OLP77932.1"/>
    <property type="molecule type" value="Genomic_DNA"/>
</dbReference>
<organism evidence="2 3">
    <name type="scientific">Symbiodinium microadriaticum</name>
    <name type="common">Dinoflagellate</name>
    <name type="synonym">Zooxanthella microadriatica</name>
    <dbReference type="NCBI Taxonomy" id="2951"/>
    <lineage>
        <taxon>Eukaryota</taxon>
        <taxon>Sar</taxon>
        <taxon>Alveolata</taxon>
        <taxon>Dinophyceae</taxon>
        <taxon>Suessiales</taxon>
        <taxon>Symbiodiniaceae</taxon>
        <taxon>Symbiodinium</taxon>
    </lineage>
</organism>
<feature type="region of interest" description="Disordered" evidence="1">
    <location>
        <begin position="86"/>
        <end position="126"/>
    </location>
</feature>
<name>A0A1Q9C4T2_SYMMI</name>
<comment type="caution">
    <text evidence="2">The sequence shown here is derived from an EMBL/GenBank/DDBJ whole genome shotgun (WGS) entry which is preliminary data.</text>
</comment>
<gene>
    <name evidence="2" type="ORF">AK812_SmicGene41948</name>
</gene>
<evidence type="ECO:0000256" key="1">
    <source>
        <dbReference type="SAM" id="MobiDB-lite"/>
    </source>
</evidence>
<dbReference type="OrthoDB" id="194468at2759"/>
<reference evidence="2 3" key="1">
    <citation type="submission" date="2016-02" db="EMBL/GenBank/DDBJ databases">
        <title>Genome analysis of coral dinoflagellate symbionts highlights evolutionary adaptations to a symbiotic lifestyle.</title>
        <authorList>
            <person name="Aranda M."/>
            <person name="Li Y."/>
            <person name="Liew Y.J."/>
            <person name="Baumgarten S."/>
            <person name="Simakov O."/>
            <person name="Wilson M."/>
            <person name="Piel J."/>
            <person name="Ashoor H."/>
            <person name="Bougouffa S."/>
            <person name="Bajic V.B."/>
            <person name="Ryu T."/>
            <person name="Ravasi T."/>
            <person name="Bayer T."/>
            <person name="Micklem G."/>
            <person name="Kim H."/>
            <person name="Bhak J."/>
            <person name="Lajeunesse T.C."/>
            <person name="Voolstra C.R."/>
        </authorList>
    </citation>
    <scope>NUCLEOTIDE SEQUENCE [LARGE SCALE GENOMIC DNA]</scope>
    <source>
        <strain evidence="2 3">CCMP2467</strain>
    </source>
</reference>
<dbReference type="AlphaFoldDB" id="A0A1Q9C4T2"/>
<protein>
    <submittedName>
        <fullName evidence="2">Uncharacterized protein</fullName>
    </submittedName>
</protein>
<proteinExistence type="predicted"/>
<sequence>MARCSHVVLVTLPVRGCYNLPGTLLSRRRDMAIASDRGKGYGHWLRFRGFGIRHFLLYQFCVCCERDVETLRFSVEVERPLVPPALGTARQKVSRRPQQPDQEVAGAAEEKPSGPGGEDLSEEEIQRLVEEKLRETEARLEAKLAAREQQFMERLASK</sequence>
<keyword evidence="3" id="KW-1185">Reference proteome</keyword>
<evidence type="ECO:0000313" key="2">
    <source>
        <dbReference type="EMBL" id="OLP77932.1"/>
    </source>
</evidence>
<dbReference type="Proteomes" id="UP000186817">
    <property type="component" value="Unassembled WGS sequence"/>
</dbReference>
<evidence type="ECO:0000313" key="3">
    <source>
        <dbReference type="Proteomes" id="UP000186817"/>
    </source>
</evidence>
<accession>A0A1Q9C4T2</accession>